<dbReference type="AlphaFoldDB" id="A0A5J6GPN6"/>
<proteinExistence type="inferred from homology"/>
<dbReference type="InterPro" id="IPR002347">
    <property type="entry name" value="SDR_fam"/>
</dbReference>
<dbReference type="InterPro" id="IPR050259">
    <property type="entry name" value="SDR"/>
</dbReference>
<dbReference type="PRINTS" id="PR00080">
    <property type="entry name" value="SDRFAMILY"/>
</dbReference>
<dbReference type="PANTHER" id="PTHR42879:SF2">
    <property type="entry name" value="3-OXOACYL-[ACYL-CARRIER-PROTEIN] REDUCTASE FABG"/>
    <property type="match status" value="1"/>
</dbReference>
<dbReference type="Gene3D" id="3.40.50.720">
    <property type="entry name" value="NAD(P)-binding Rossmann-like Domain"/>
    <property type="match status" value="1"/>
</dbReference>
<dbReference type="GO" id="GO:0016491">
    <property type="term" value="F:oxidoreductase activity"/>
    <property type="evidence" value="ECO:0007669"/>
    <property type="project" value="UniProtKB-KW"/>
</dbReference>
<evidence type="ECO:0000256" key="1">
    <source>
        <dbReference type="ARBA" id="ARBA00006484"/>
    </source>
</evidence>
<dbReference type="GO" id="GO:0032787">
    <property type="term" value="P:monocarboxylic acid metabolic process"/>
    <property type="evidence" value="ECO:0007669"/>
    <property type="project" value="UniProtKB-ARBA"/>
</dbReference>
<dbReference type="InterPro" id="IPR057326">
    <property type="entry name" value="KR_dom"/>
</dbReference>
<dbReference type="PROSITE" id="PS00061">
    <property type="entry name" value="ADH_SHORT"/>
    <property type="match status" value="1"/>
</dbReference>
<accession>A0A5J6GPN6</accession>
<dbReference type="FunFam" id="3.40.50.720:FF:000173">
    <property type="entry name" value="3-oxoacyl-[acyl-carrier protein] reductase"/>
    <property type="match status" value="1"/>
</dbReference>
<comment type="similarity">
    <text evidence="1">Belongs to the short-chain dehydrogenases/reductases (SDR) family.</text>
</comment>
<dbReference type="KEGG" id="ska:CP970_38075"/>
<sequence>MTSRRSPGRVALVTGGSRGIGADVATALAGAGHQVAIAYVRNQAAADQVAAATGCLALRADITEPTGVEALFGDVRAHFGSDVQILVNCAGLLADALVGEMTADQWRDVLDVNLTAPFLCGSRAAAGMAAARWGRIVNIGSAAGVLGSMGQANYAAAKAGLIGLTRSLARELAPTTTCNLVMPGPVDTGMIAHLSGKRRRQLADMIPCKRFGTVAEVAAAVAFLCSEEAAFITGAVLPVDGGMSMGH</sequence>
<dbReference type="PRINTS" id="PR00081">
    <property type="entry name" value="GDHRDH"/>
</dbReference>
<dbReference type="EMBL" id="CP023699">
    <property type="protein sequence ID" value="QEU95965.1"/>
    <property type="molecule type" value="Genomic_DNA"/>
</dbReference>
<reference evidence="4 5" key="1">
    <citation type="submission" date="2017-09" db="EMBL/GenBank/DDBJ databases">
        <authorList>
            <person name="Lee N."/>
            <person name="Cho B.-K."/>
        </authorList>
    </citation>
    <scope>NUCLEOTIDE SEQUENCE [LARGE SCALE GENOMIC DNA]</scope>
    <source>
        <strain evidence="4 5">ATCC 12853</strain>
    </source>
</reference>
<dbReference type="InterPro" id="IPR020904">
    <property type="entry name" value="Sc_DH/Rdtase_CS"/>
</dbReference>
<dbReference type="Pfam" id="PF13561">
    <property type="entry name" value="adh_short_C2"/>
    <property type="match status" value="1"/>
</dbReference>
<dbReference type="NCBIfam" id="NF009466">
    <property type="entry name" value="PRK12826.1-2"/>
    <property type="match status" value="1"/>
</dbReference>
<dbReference type="SMART" id="SM00822">
    <property type="entry name" value="PKS_KR"/>
    <property type="match status" value="1"/>
</dbReference>
<dbReference type="SUPFAM" id="SSF51735">
    <property type="entry name" value="NAD(P)-binding Rossmann-fold domains"/>
    <property type="match status" value="1"/>
</dbReference>
<feature type="domain" description="Ketoreductase" evidence="3">
    <location>
        <begin position="9"/>
        <end position="205"/>
    </location>
</feature>
<dbReference type="OrthoDB" id="4350228at2"/>
<protein>
    <submittedName>
        <fullName evidence="4">SDR family oxidoreductase</fullName>
    </submittedName>
</protein>
<name>A0A5J6GPN6_STRKN</name>
<organism evidence="4 5">
    <name type="scientific">Streptomyces kanamyceticus</name>
    <dbReference type="NCBI Taxonomy" id="1967"/>
    <lineage>
        <taxon>Bacteria</taxon>
        <taxon>Bacillati</taxon>
        <taxon>Actinomycetota</taxon>
        <taxon>Actinomycetes</taxon>
        <taxon>Kitasatosporales</taxon>
        <taxon>Streptomycetaceae</taxon>
        <taxon>Streptomyces</taxon>
    </lineage>
</organism>
<dbReference type="PANTHER" id="PTHR42879">
    <property type="entry name" value="3-OXOACYL-(ACYL-CARRIER-PROTEIN) REDUCTASE"/>
    <property type="match status" value="1"/>
</dbReference>
<evidence type="ECO:0000256" key="2">
    <source>
        <dbReference type="ARBA" id="ARBA00023002"/>
    </source>
</evidence>
<evidence type="ECO:0000259" key="3">
    <source>
        <dbReference type="SMART" id="SM00822"/>
    </source>
</evidence>
<dbReference type="Proteomes" id="UP000325529">
    <property type="component" value="Chromosome"/>
</dbReference>
<keyword evidence="2" id="KW-0560">Oxidoreductase</keyword>
<gene>
    <name evidence="4" type="ORF">CP970_38075</name>
</gene>
<evidence type="ECO:0000313" key="4">
    <source>
        <dbReference type="EMBL" id="QEU95965.1"/>
    </source>
</evidence>
<evidence type="ECO:0000313" key="5">
    <source>
        <dbReference type="Proteomes" id="UP000325529"/>
    </source>
</evidence>
<dbReference type="InterPro" id="IPR036291">
    <property type="entry name" value="NAD(P)-bd_dom_sf"/>
</dbReference>
<dbReference type="RefSeq" id="WP_055543951.1">
    <property type="nucleotide sequence ID" value="NZ_CP023699.1"/>
</dbReference>
<keyword evidence="5" id="KW-1185">Reference proteome</keyword>